<dbReference type="CDD" id="cd00086">
    <property type="entry name" value="homeodomain"/>
    <property type="match status" value="1"/>
</dbReference>
<evidence type="ECO:0000256" key="1">
    <source>
        <dbReference type="ARBA" id="ARBA00004123"/>
    </source>
</evidence>
<evidence type="ECO:0000313" key="4">
    <source>
        <dbReference type="EMBL" id="TRY95957.1"/>
    </source>
</evidence>
<sequence length="146" mass="16087">VWFQNRRAKWRKRERFSQIQQAQAHFSTAYELPHLTQHESYEQHPSWTSNSSAVSPVHSCVMPCDSTNSCLSPHPHPVSGMADFPSLPSLGGSMAQTHMGSLFASPGMSGSITAFDLNIEPDCKSSSFTSLCMVAKEHSATVTWTT</sequence>
<keyword evidence="2" id="KW-0371">Homeobox</keyword>
<evidence type="ECO:0000313" key="5">
    <source>
        <dbReference type="Proteomes" id="UP000316079"/>
    </source>
</evidence>
<comment type="subcellular location">
    <subcellularLocation>
        <location evidence="1 2">Nucleus</location>
    </subcellularLocation>
</comment>
<keyword evidence="2" id="KW-0539">Nucleus</keyword>
<dbReference type="PANTHER" id="PTHR24329">
    <property type="entry name" value="HOMEOBOX PROTEIN ARISTALESS"/>
    <property type="match status" value="1"/>
</dbReference>
<evidence type="ECO:0000259" key="3">
    <source>
        <dbReference type="PROSITE" id="PS50071"/>
    </source>
</evidence>
<dbReference type="PROSITE" id="PS50071">
    <property type="entry name" value="HOMEOBOX_2"/>
    <property type="match status" value="1"/>
</dbReference>
<dbReference type="GO" id="GO:0000977">
    <property type="term" value="F:RNA polymerase II transcription regulatory region sequence-specific DNA binding"/>
    <property type="evidence" value="ECO:0007669"/>
    <property type="project" value="TreeGrafter"/>
</dbReference>
<dbReference type="OrthoDB" id="6159439at2759"/>
<accession>A0A553R1A0</accession>
<dbReference type="GO" id="GO:0005634">
    <property type="term" value="C:nucleus"/>
    <property type="evidence" value="ECO:0007669"/>
    <property type="project" value="UniProtKB-SubCell"/>
</dbReference>
<comment type="caution">
    <text evidence="4">The sequence shown here is derived from an EMBL/GenBank/DDBJ whole genome shotgun (WGS) entry which is preliminary data.</text>
</comment>
<reference evidence="4 5" key="1">
    <citation type="journal article" date="2019" name="Sci. Data">
        <title>Hybrid genome assembly and annotation of Danionella translucida.</title>
        <authorList>
            <person name="Kadobianskyi M."/>
            <person name="Schulze L."/>
            <person name="Schuelke M."/>
            <person name="Judkewitz B."/>
        </authorList>
    </citation>
    <scope>NUCLEOTIDE SEQUENCE [LARGE SCALE GENOMIC DNA]</scope>
    <source>
        <strain evidence="4 5">Bolton</strain>
    </source>
</reference>
<dbReference type="InterPro" id="IPR050649">
    <property type="entry name" value="Paired_Homeobox_TFs"/>
</dbReference>
<dbReference type="PANTHER" id="PTHR24329:SF322">
    <property type="entry name" value="HOMEOBOX PROTEIN ARISTALESS-LIKE 4"/>
    <property type="match status" value="1"/>
</dbReference>
<gene>
    <name evidence="4" type="ORF">DNTS_008814</name>
</gene>
<dbReference type="Proteomes" id="UP000316079">
    <property type="component" value="Unassembled WGS sequence"/>
</dbReference>
<dbReference type="AlphaFoldDB" id="A0A553R1A0"/>
<proteinExistence type="predicted"/>
<protein>
    <recommendedName>
        <fullName evidence="3">Homeobox domain-containing protein</fullName>
    </recommendedName>
</protein>
<feature type="DNA-binding region" description="Homeobox" evidence="2">
    <location>
        <begin position="3"/>
        <end position="14"/>
    </location>
</feature>
<dbReference type="InterPro" id="IPR001356">
    <property type="entry name" value="HD"/>
</dbReference>
<organism evidence="4 5">
    <name type="scientific">Danionella cerebrum</name>
    <dbReference type="NCBI Taxonomy" id="2873325"/>
    <lineage>
        <taxon>Eukaryota</taxon>
        <taxon>Metazoa</taxon>
        <taxon>Chordata</taxon>
        <taxon>Craniata</taxon>
        <taxon>Vertebrata</taxon>
        <taxon>Euteleostomi</taxon>
        <taxon>Actinopterygii</taxon>
        <taxon>Neopterygii</taxon>
        <taxon>Teleostei</taxon>
        <taxon>Ostariophysi</taxon>
        <taxon>Cypriniformes</taxon>
        <taxon>Danionidae</taxon>
        <taxon>Danioninae</taxon>
        <taxon>Danionella</taxon>
    </lineage>
</organism>
<feature type="non-terminal residue" evidence="4">
    <location>
        <position position="1"/>
    </location>
</feature>
<feature type="domain" description="Homeobox" evidence="3">
    <location>
        <begin position="1"/>
        <end position="13"/>
    </location>
</feature>
<dbReference type="EMBL" id="SRMA01025333">
    <property type="protein sequence ID" value="TRY95957.1"/>
    <property type="molecule type" value="Genomic_DNA"/>
</dbReference>
<name>A0A553R1A0_9TELE</name>
<keyword evidence="2" id="KW-0238">DNA-binding</keyword>
<evidence type="ECO:0000256" key="2">
    <source>
        <dbReference type="PROSITE-ProRule" id="PRU00108"/>
    </source>
</evidence>
<keyword evidence="5" id="KW-1185">Reference proteome</keyword>
<dbReference type="GO" id="GO:0001228">
    <property type="term" value="F:DNA-binding transcription activator activity, RNA polymerase II-specific"/>
    <property type="evidence" value="ECO:0007669"/>
    <property type="project" value="TreeGrafter"/>
</dbReference>
<dbReference type="STRING" id="623744.A0A553R1A0"/>